<dbReference type="AlphaFoldDB" id="A0A0W0RIW5"/>
<reference evidence="1 2" key="1">
    <citation type="submission" date="2015-11" db="EMBL/GenBank/DDBJ databases">
        <title>Genomic analysis of 38 Legionella species identifies large and diverse effector repertoires.</title>
        <authorList>
            <person name="Burstein D."/>
            <person name="Amaro F."/>
            <person name="Zusman T."/>
            <person name="Lifshitz Z."/>
            <person name="Cohen O."/>
            <person name="Gilbert J.A."/>
            <person name="Pupko T."/>
            <person name="Shuman H.A."/>
            <person name="Segal G."/>
        </authorList>
    </citation>
    <scope>NUCLEOTIDE SEQUENCE [LARGE SCALE GENOMIC DNA]</scope>
    <source>
        <strain evidence="1 2">WIGA</strain>
    </source>
</reference>
<organism evidence="1 2">
    <name type="scientific">Legionella bozemanae</name>
    <name type="common">Fluoribacter bozemanae</name>
    <dbReference type="NCBI Taxonomy" id="447"/>
    <lineage>
        <taxon>Bacteria</taxon>
        <taxon>Pseudomonadati</taxon>
        <taxon>Pseudomonadota</taxon>
        <taxon>Gammaproteobacteria</taxon>
        <taxon>Legionellales</taxon>
        <taxon>Legionellaceae</taxon>
        <taxon>Legionella</taxon>
    </lineage>
</organism>
<gene>
    <name evidence="1" type="ORF">Lboz_2595</name>
</gene>
<keyword evidence="2" id="KW-1185">Reference proteome</keyword>
<sequence length="157" mass="17754">MKKIYAIVSPAYTKVGDGFSDLASYLVSPFHAMTYEQVCGYSLGHEVVFSETLEAAKKILEDGIKGTKLDAKTAIQKAILELETNDKEEIIGFSKIYTADFDKRFEQAEDHFFKAVRIPKWNERTIDAKKDATPDALAELFTQYERSKKTVTEHASM</sequence>
<accession>A0A0W0RIW5</accession>
<dbReference type="RefSeq" id="WP_058460198.1">
    <property type="nucleotide sequence ID" value="NZ_CAAAIY010000005.1"/>
</dbReference>
<comment type="caution">
    <text evidence="1">The sequence shown here is derived from an EMBL/GenBank/DDBJ whole genome shotgun (WGS) entry which is preliminary data.</text>
</comment>
<name>A0A0W0RIW5_LEGBO</name>
<proteinExistence type="predicted"/>
<evidence type="ECO:0000313" key="1">
    <source>
        <dbReference type="EMBL" id="KTC71018.1"/>
    </source>
</evidence>
<evidence type="ECO:0000313" key="2">
    <source>
        <dbReference type="Proteomes" id="UP000054695"/>
    </source>
</evidence>
<dbReference type="PROSITE" id="PS50007">
    <property type="entry name" value="PIPLC_X_DOMAIN"/>
    <property type="match status" value="1"/>
</dbReference>
<protein>
    <submittedName>
        <fullName evidence="1">Uncharacterized protein</fullName>
    </submittedName>
</protein>
<dbReference type="Proteomes" id="UP000054695">
    <property type="component" value="Unassembled WGS sequence"/>
</dbReference>
<dbReference type="PATRIC" id="fig|447.4.peg.2756"/>
<dbReference type="EMBL" id="LNXU01000032">
    <property type="protein sequence ID" value="KTC71018.1"/>
    <property type="molecule type" value="Genomic_DNA"/>
</dbReference>
<dbReference type="OrthoDB" id="5647316at2"/>